<accession>A0A967K897</accession>
<sequence>MATVDTQGASLNYESHGEGPVVVFAHGRGGNTLSWWQQVPVFAELYRVIVFDHRGFGRSRCDAEHFSCDYFHRDILAILDAEGIDKASLVCQSMGGWGGLKAAIAYPERIAALVLCNTPGGLDVPLANAAIERLTSGAVKPGTGQLGDSFVADNPAAAHLCRQISALNSNFPKPVLRLTRARTVSREDLKGYAVPTLMLTSPEDRLFPPQVIEEVSQAIPGAHLMQLPGAGHSAYFETPGAFNSAVLEFLDEMKVRF</sequence>
<evidence type="ECO:0000313" key="4">
    <source>
        <dbReference type="Proteomes" id="UP000761264"/>
    </source>
</evidence>
<dbReference type="SUPFAM" id="SSF53474">
    <property type="entry name" value="alpha/beta-Hydrolases"/>
    <property type="match status" value="1"/>
</dbReference>
<dbReference type="GO" id="GO:0016787">
    <property type="term" value="F:hydrolase activity"/>
    <property type="evidence" value="ECO:0007669"/>
    <property type="project" value="UniProtKB-KW"/>
</dbReference>
<dbReference type="InterPro" id="IPR000073">
    <property type="entry name" value="AB_hydrolase_1"/>
</dbReference>
<organism evidence="3 4">
    <name type="scientific">Pelagibius litoralis</name>
    <dbReference type="NCBI Taxonomy" id="374515"/>
    <lineage>
        <taxon>Bacteria</taxon>
        <taxon>Pseudomonadati</taxon>
        <taxon>Pseudomonadota</taxon>
        <taxon>Alphaproteobacteria</taxon>
        <taxon>Rhodospirillales</taxon>
        <taxon>Rhodovibrionaceae</taxon>
        <taxon>Pelagibius</taxon>
    </lineage>
</organism>
<comment type="caution">
    <text evidence="3">The sequence shown here is derived from an EMBL/GenBank/DDBJ whole genome shotgun (WGS) entry which is preliminary data.</text>
</comment>
<evidence type="ECO:0000259" key="1">
    <source>
        <dbReference type="Pfam" id="PF00561"/>
    </source>
</evidence>
<dbReference type="PRINTS" id="PR00111">
    <property type="entry name" value="ABHYDROLASE"/>
</dbReference>
<dbReference type="Gene3D" id="3.40.50.1820">
    <property type="entry name" value="alpha/beta hydrolase"/>
    <property type="match status" value="1"/>
</dbReference>
<dbReference type="RefSeq" id="WP_167226786.1">
    <property type="nucleotide sequence ID" value="NZ_JAAQPH010000013.1"/>
</dbReference>
<dbReference type="Pfam" id="PF08386">
    <property type="entry name" value="Abhydrolase_4"/>
    <property type="match status" value="1"/>
</dbReference>
<dbReference type="PANTHER" id="PTHR43433">
    <property type="entry name" value="HYDROLASE, ALPHA/BETA FOLD FAMILY PROTEIN"/>
    <property type="match status" value="1"/>
</dbReference>
<dbReference type="Pfam" id="PF00561">
    <property type="entry name" value="Abhydrolase_1"/>
    <property type="match status" value="1"/>
</dbReference>
<dbReference type="InterPro" id="IPR013595">
    <property type="entry name" value="Pept_S33_TAP-like_C"/>
</dbReference>
<feature type="domain" description="Peptidase S33 tripeptidyl aminopeptidase-like C-terminal" evidence="2">
    <location>
        <begin position="184"/>
        <end position="253"/>
    </location>
</feature>
<gene>
    <name evidence="3" type="ORF">HBA54_17050</name>
</gene>
<protein>
    <submittedName>
        <fullName evidence="3">Alpha/beta hydrolase</fullName>
    </submittedName>
</protein>
<dbReference type="InterPro" id="IPR050471">
    <property type="entry name" value="AB_hydrolase"/>
</dbReference>
<dbReference type="PANTHER" id="PTHR43433:SF5">
    <property type="entry name" value="AB HYDROLASE-1 DOMAIN-CONTAINING PROTEIN"/>
    <property type="match status" value="1"/>
</dbReference>
<dbReference type="AlphaFoldDB" id="A0A967K897"/>
<dbReference type="InterPro" id="IPR029058">
    <property type="entry name" value="AB_hydrolase_fold"/>
</dbReference>
<dbReference type="EMBL" id="JAAQPH010000013">
    <property type="protein sequence ID" value="NIA70318.1"/>
    <property type="molecule type" value="Genomic_DNA"/>
</dbReference>
<dbReference type="Proteomes" id="UP000761264">
    <property type="component" value="Unassembled WGS sequence"/>
</dbReference>
<evidence type="ECO:0000259" key="2">
    <source>
        <dbReference type="Pfam" id="PF08386"/>
    </source>
</evidence>
<evidence type="ECO:0000313" key="3">
    <source>
        <dbReference type="EMBL" id="NIA70318.1"/>
    </source>
</evidence>
<keyword evidence="4" id="KW-1185">Reference proteome</keyword>
<proteinExistence type="predicted"/>
<keyword evidence="3" id="KW-0378">Hydrolase</keyword>
<name>A0A967K897_9PROT</name>
<feature type="domain" description="AB hydrolase-1" evidence="1">
    <location>
        <begin position="20"/>
        <end position="156"/>
    </location>
</feature>
<reference evidence="3" key="1">
    <citation type="submission" date="2020-03" db="EMBL/GenBank/DDBJ databases">
        <title>Genome of Pelagibius litoralis DSM 21314T.</title>
        <authorList>
            <person name="Wang G."/>
        </authorList>
    </citation>
    <scope>NUCLEOTIDE SEQUENCE</scope>
    <source>
        <strain evidence="3">DSM 21314</strain>
    </source>
</reference>